<sequence length="139" mass="16155">MKKRYLVISIISILTLFLGGFQYVKMHKTKSSSEVWVGYNSKSSTDFKRVNVEIQSKIDKLEEILLNGKTINKPKGDLQDYDIQLSLKVPANEKSYSFLIWFTNNGAIIKKNILNKFNYISLDNQEAKLVKEIIKYKRN</sequence>
<gene>
    <name evidence="2" type="ORF">MY490_10445</name>
</gene>
<organism evidence="2 3">
    <name type="scientific">Gottfriedia acidiceleris</name>
    <dbReference type="NCBI Taxonomy" id="371036"/>
    <lineage>
        <taxon>Bacteria</taxon>
        <taxon>Bacillati</taxon>
        <taxon>Bacillota</taxon>
        <taxon>Bacilli</taxon>
        <taxon>Bacillales</taxon>
        <taxon>Bacillaceae</taxon>
        <taxon>Gottfriedia</taxon>
    </lineage>
</organism>
<feature type="transmembrane region" description="Helical" evidence="1">
    <location>
        <begin position="6"/>
        <end position="24"/>
    </location>
</feature>
<name>A0ABY4JQV4_9BACI</name>
<evidence type="ECO:0008006" key="4">
    <source>
        <dbReference type="Google" id="ProtNLM"/>
    </source>
</evidence>
<evidence type="ECO:0000313" key="2">
    <source>
        <dbReference type="EMBL" id="UPM56217.1"/>
    </source>
</evidence>
<proteinExistence type="predicted"/>
<keyword evidence="1" id="KW-0472">Membrane</keyword>
<keyword evidence="1" id="KW-0812">Transmembrane</keyword>
<dbReference type="RefSeq" id="WP_248269128.1">
    <property type="nucleotide sequence ID" value="NZ_CP096034.1"/>
</dbReference>
<dbReference type="Proteomes" id="UP000830639">
    <property type="component" value="Chromosome"/>
</dbReference>
<accession>A0ABY4JQV4</accession>
<dbReference type="EMBL" id="CP096034">
    <property type="protein sequence ID" value="UPM56217.1"/>
    <property type="molecule type" value="Genomic_DNA"/>
</dbReference>
<evidence type="ECO:0000256" key="1">
    <source>
        <dbReference type="SAM" id="Phobius"/>
    </source>
</evidence>
<protein>
    <recommendedName>
        <fullName evidence="4">Lipoprotein</fullName>
    </recommendedName>
</protein>
<reference evidence="2 3" key="1">
    <citation type="submission" date="2022-04" db="EMBL/GenBank/DDBJ databases">
        <title>Mechanism of arsenic methylation and mitigation arsenic toxicity by Bacillus sp. LH14 from an Arsenic-Contaminated Paddy Soil.</title>
        <authorList>
            <person name="Wang D."/>
        </authorList>
    </citation>
    <scope>NUCLEOTIDE SEQUENCE [LARGE SCALE GENOMIC DNA]</scope>
    <source>
        <strain evidence="2 3">LH14</strain>
    </source>
</reference>
<keyword evidence="3" id="KW-1185">Reference proteome</keyword>
<keyword evidence="1" id="KW-1133">Transmembrane helix</keyword>
<evidence type="ECO:0000313" key="3">
    <source>
        <dbReference type="Proteomes" id="UP000830639"/>
    </source>
</evidence>